<proteinExistence type="predicted"/>
<sequence length="122" mass="14096">MNSAFTLTHQNWLTERGMACVSGFASQATIIRKFMLRQVTTLHRQHVSEPLQQDQHVRSEILHQIAVFLSTHSILKTNLTSWEYHIHKKIRYQSTGLHALKCCTHYPSRRGQCYVDTTGSES</sequence>
<dbReference type="AlphaFoldDB" id="A0A8S9Z235"/>
<evidence type="ECO:0000313" key="1">
    <source>
        <dbReference type="EMBL" id="KAF7257187.1"/>
    </source>
</evidence>
<reference evidence="1" key="1">
    <citation type="submission" date="2019-07" db="EMBL/GenBank/DDBJ databases">
        <title>Annotation for the trematode Paragonimus miyazaki's.</title>
        <authorList>
            <person name="Choi Y.-J."/>
        </authorList>
    </citation>
    <scope>NUCLEOTIDE SEQUENCE</scope>
    <source>
        <strain evidence="1">Japan</strain>
    </source>
</reference>
<accession>A0A8S9Z235</accession>
<dbReference type="Proteomes" id="UP000822476">
    <property type="component" value="Unassembled WGS sequence"/>
</dbReference>
<organism evidence="1 2">
    <name type="scientific">Paragonimus skrjabini miyazakii</name>
    <dbReference type="NCBI Taxonomy" id="59628"/>
    <lineage>
        <taxon>Eukaryota</taxon>
        <taxon>Metazoa</taxon>
        <taxon>Spiralia</taxon>
        <taxon>Lophotrochozoa</taxon>
        <taxon>Platyhelminthes</taxon>
        <taxon>Trematoda</taxon>
        <taxon>Digenea</taxon>
        <taxon>Plagiorchiida</taxon>
        <taxon>Troglotremata</taxon>
        <taxon>Troglotrematidae</taxon>
        <taxon>Paragonimus</taxon>
    </lineage>
</organism>
<name>A0A8S9Z235_9TREM</name>
<keyword evidence="2" id="KW-1185">Reference proteome</keyword>
<gene>
    <name evidence="1" type="ORF">EG68_05424</name>
</gene>
<evidence type="ECO:0000313" key="2">
    <source>
        <dbReference type="Proteomes" id="UP000822476"/>
    </source>
</evidence>
<comment type="caution">
    <text evidence="1">The sequence shown here is derived from an EMBL/GenBank/DDBJ whole genome shotgun (WGS) entry which is preliminary data.</text>
</comment>
<protein>
    <submittedName>
        <fullName evidence="1">Uncharacterized protein</fullName>
    </submittedName>
</protein>
<dbReference type="EMBL" id="JTDE01002565">
    <property type="protein sequence ID" value="KAF7257187.1"/>
    <property type="molecule type" value="Genomic_DNA"/>
</dbReference>